<protein>
    <recommendedName>
        <fullName evidence="2">CARDB domain-containing protein</fullName>
    </recommendedName>
</protein>
<dbReference type="RefSeq" id="WP_256311186.1">
    <property type="nucleotide sequence ID" value="NZ_JANGAC010000005.1"/>
</dbReference>
<keyword evidence="4" id="KW-1185">Reference proteome</keyword>
<evidence type="ECO:0000313" key="3">
    <source>
        <dbReference type="EMBL" id="MCQ4923145.1"/>
    </source>
</evidence>
<sequence>MKRVLSIFLAVLLVILQVPNIGFAYSVGNPNLVISNSNTYTAEAGETVSISVKLKNTGDGYATNISGSLSGDSTGMVYIDGSSYDSIKNLRDGSTGTLSFKVKVDESADGKNYSLPLNITYYNETDDWYRPGEEGYVEPQKFTLTENINIRVAQNKTSPQLVVNRVDIMPSSTVNAGETIAVGFDIENIGNAVAKDIRVTLEGLTNEGFTLAKGVNYKTVQSLEVGKKTYVYFELKSSKTLAGGSYELKLDLSYKDAKNQAIQDKSNFFITVAGNKGQSSNLIIENLVSPTGSIGQNKEVDISFDIRNQGQADAKNVVITASSEDQSGVVPKTVSTIKLNSLAKGATEKVNFKFLTTKASETKNYPIKITVKYVDDLGKEDTVEQFVGVFVVAPETGDSTKGKPKLIIDKYSFQPQLVKAGENFEMTLSFYNTSSNKAVKNIKIFLTAESGATKDTEKAGNSAFTPVDSSNTFYIDSIPPKGRVEKTITMFTVPDAIAKTHTITANFEYEDSEGTELKDIELIGVPVVQQSRLETAELQLYPDAMVGQPLPVSLEFYNTGKVTLYNMMVKLEGDFQTENGSYYVGNFDSGSSEFFEGMVIPSQPGELTGAVLFTYEDSTGQKQELRKEFTLNVTEMPPMEEFPGEMPPPDDMKSGGIKGILKSKWLWISLVIIGAGVGGFIFYKKKKKEKEMALDE</sequence>
<dbReference type="InterPro" id="IPR013783">
    <property type="entry name" value="Ig-like_fold"/>
</dbReference>
<keyword evidence="1" id="KW-0812">Transmembrane</keyword>
<keyword evidence="1" id="KW-1133">Transmembrane helix</keyword>
<dbReference type="PANTHER" id="PTHR35902:SF3">
    <property type="entry name" value="NPCBM-ASSOCIATED, NEW3 DOMAIN OF ALPHA-GALACTOSIDASE"/>
    <property type="match status" value="1"/>
</dbReference>
<dbReference type="EMBL" id="JANGAC010000005">
    <property type="protein sequence ID" value="MCQ4923145.1"/>
    <property type="molecule type" value="Genomic_DNA"/>
</dbReference>
<name>A0ABT1S9W2_9FIRM</name>
<evidence type="ECO:0000259" key="2">
    <source>
        <dbReference type="Pfam" id="PF07705"/>
    </source>
</evidence>
<feature type="domain" description="CARDB" evidence="2">
    <location>
        <begin position="281"/>
        <end position="371"/>
    </location>
</feature>
<keyword evidence="1" id="KW-0472">Membrane</keyword>
<proteinExistence type="predicted"/>
<comment type="caution">
    <text evidence="3">The sequence shown here is derived from an EMBL/GenBank/DDBJ whole genome shotgun (WGS) entry which is preliminary data.</text>
</comment>
<evidence type="ECO:0000256" key="1">
    <source>
        <dbReference type="SAM" id="Phobius"/>
    </source>
</evidence>
<dbReference type="Pfam" id="PF07705">
    <property type="entry name" value="CARDB"/>
    <property type="match status" value="2"/>
</dbReference>
<dbReference type="PANTHER" id="PTHR35902">
    <property type="entry name" value="S-LAYER DOMAIN-LIKE PROTEIN-RELATED"/>
    <property type="match status" value="1"/>
</dbReference>
<feature type="transmembrane region" description="Helical" evidence="1">
    <location>
        <begin position="665"/>
        <end position="683"/>
    </location>
</feature>
<accession>A0ABT1S9W2</accession>
<organism evidence="3 4">
    <name type="scientific">Tissierella carlieri</name>
    <dbReference type="NCBI Taxonomy" id="689904"/>
    <lineage>
        <taxon>Bacteria</taxon>
        <taxon>Bacillati</taxon>
        <taxon>Bacillota</taxon>
        <taxon>Tissierellia</taxon>
        <taxon>Tissierellales</taxon>
        <taxon>Tissierellaceae</taxon>
        <taxon>Tissierella</taxon>
    </lineage>
</organism>
<dbReference type="InterPro" id="IPR011635">
    <property type="entry name" value="CARDB"/>
</dbReference>
<dbReference type="Pfam" id="PF05753">
    <property type="entry name" value="TRAP_beta"/>
    <property type="match status" value="1"/>
</dbReference>
<dbReference type="Gene3D" id="2.60.40.10">
    <property type="entry name" value="Immunoglobulins"/>
    <property type="match status" value="3"/>
</dbReference>
<dbReference type="Proteomes" id="UP001524478">
    <property type="component" value="Unassembled WGS sequence"/>
</dbReference>
<evidence type="ECO:0000313" key="4">
    <source>
        <dbReference type="Proteomes" id="UP001524478"/>
    </source>
</evidence>
<feature type="domain" description="CARDB" evidence="2">
    <location>
        <begin position="30"/>
        <end position="123"/>
    </location>
</feature>
<gene>
    <name evidence="3" type="ORF">NE686_08625</name>
</gene>
<reference evidence="3 4" key="1">
    <citation type="submission" date="2022-06" db="EMBL/GenBank/DDBJ databases">
        <title>Isolation of gut microbiota from human fecal samples.</title>
        <authorList>
            <person name="Pamer E.G."/>
            <person name="Barat B."/>
            <person name="Waligurski E."/>
            <person name="Medina S."/>
            <person name="Paddock L."/>
            <person name="Mostad J."/>
        </authorList>
    </citation>
    <scope>NUCLEOTIDE SEQUENCE [LARGE SCALE GENOMIC DNA]</scope>
    <source>
        <strain evidence="3 4">DFI.7.95</strain>
    </source>
</reference>